<dbReference type="GO" id="GO:0007188">
    <property type="term" value="P:adenylate cyclase-modulating G protein-coupled receptor signaling pathway"/>
    <property type="evidence" value="ECO:0007669"/>
    <property type="project" value="TreeGrafter"/>
</dbReference>
<keyword evidence="9" id="KW-1185">Reference proteome</keyword>
<dbReference type="PANTHER" id="PTHR10218">
    <property type="entry name" value="GTP-BINDING PROTEIN ALPHA SUBUNIT"/>
    <property type="match status" value="1"/>
</dbReference>
<keyword evidence="1 6" id="KW-0479">Metal-binding</keyword>
<evidence type="ECO:0000256" key="6">
    <source>
        <dbReference type="PIRSR" id="PIRSR601019-2"/>
    </source>
</evidence>
<dbReference type="GO" id="GO:0005737">
    <property type="term" value="C:cytoplasm"/>
    <property type="evidence" value="ECO:0007669"/>
    <property type="project" value="TreeGrafter"/>
</dbReference>
<accession>A0A1Y2D4Q2</accession>
<dbReference type="GO" id="GO:0001664">
    <property type="term" value="F:G protein-coupled receptor binding"/>
    <property type="evidence" value="ECO:0007669"/>
    <property type="project" value="TreeGrafter"/>
</dbReference>
<name>A0A1Y2D4Q2_9FUNG</name>
<dbReference type="GO" id="GO:0005525">
    <property type="term" value="F:GTP binding"/>
    <property type="evidence" value="ECO:0007669"/>
    <property type="project" value="UniProtKB-KW"/>
</dbReference>
<evidence type="ECO:0000256" key="1">
    <source>
        <dbReference type="ARBA" id="ARBA00022723"/>
    </source>
</evidence>
<dbReference type="OrthoDB" id="5817230at2759"/>
<feature type="compositionally biased region" description="Basic and acidic residues" evidence="7">
    <location>
        <begin position="1"/>
        <end position="10"/>
    </location>
</feature>
<feature type="binding site" evidence="5">
    <location>
        <begin position="263"/>
        <end position="266"/>
    </location>
    <ligand>
        <name>GTP</name>
        <dbReference type="ChEBI" id="CHEBI:37565"/>
    </ligand>
</feature>
<feature type="binding site" evidence="6">
    <location>
        <position position="60"/>
    </location>
    <ligand>
        <name>Mg(2+)</name>
        <dbReference type="ChEBI" id="CHEBI:18420"/>
    </ligand>
</feature>
<feature type="region of interest" description="Disordered" evidence="7">
    <location>
        <begin position="1"/>
        <end position="21"/>
    </location>
</feature>
<dbReference type="FunFam" id="3.40.50.300:FF:000692">
    <property type="entry name" value="Guanine nucleotide-binding protein subunit alpha"/>
    <property type="match status" value="1"/>
</dbReference>
<dbReference type="InterPro" id="IPR001019">
    <property type="entry name" value="Gprotein_alpha_su"/>
</dbReference>
<dbReference type="EMBL" id="MCGO01000001">
    <property type="protein sequence ID" value="ORY53565.1"/>
    <property type="molecule type" value="Genomic_DNA"/>
</dbReference>
<dbReference type="InterPro" id="IPR011025">
    <property type="entry name" value="GproteinA_insert"/>
</dbReference>
<dbReference type="Pfam" id="PF00503">
    <property type="entry name" value="G-alpha"/>
    <property type="match status" value="1"/>
</dbReference>
<dbReference type="STRING" id="329046.A0A1Y2D4Q2"/>
<protein>
    <submittedName>
        <fullName evidence="8">G-alpha-domain-containing protein</fullName>
    </submittedName>
</protein>
<dbReference type="CDD" id="cd00066">
    <property type="entry name" value="G-alpha"/>
    <property type="match status" value="1"/>
</dbReference>
<dbReference type="SMART" id="SM00275">
    <property type="entry name" value="G_alpha"/>
    <property type="match status" value="1"/>
</dbReference>
<dbReference type="Gene3D" id="1.10.400.10">
    <property type="entry name" value="GI Alpha 1, domain 2-like"/>
    <property type="match status" value="1"/>
</dbReference>
<dbReference type="PROSITE" id="PS51882">
    <property type="entry name" value="G_ALPHA"/>
    <property type="match status" value="1"/>
</dbReference>
<keyword evidence="4" id="KW-0807">Transducer</keyword>
<keyword evidence="2 5" id="KW-0547">Nucleotide-binding</keyword>
<keyword evidence="6" id="KW-0460">Magnesium</keyword>
<feature type="binding site" evidence="5">
    <location>
        <begin position="56"/>
        <end position="61"/>
    </location>
    <ligand>
        <name>GTP</name>
        <dbReference type="ChEBI" id="CHEBI:37565"/>
    </ligand>
</feature>
<comment type="caution">
    <text evidence="8">The sequence shown here is derived from an EMBL/GenBank/DDBJ whole genome shotgun (WGS) entry which is preliminary data.</text>
</comment>
<evidence type="ECO:0000256" key="2">
    <source>
        <dbReference type="ARBA" id="ARBA00022741"/>
    </source>
</evidence>
<dbReference type="GO" id="GO:0005834">
    <property type="term" value="C:heterotrimeric G-protein complex"/>
    <property type="evidence" value="ECO:0007669"/>
    <property type="project" value="TreeGrafter"/>
</dbReference>
<dbReference type="InterPro" id="IPR027417">
    <property type="entry name" value="P-loop_NTPase"/>
</dbReference>
<dbReference type="GO" id="GO:0031683">
    <property type="term" value="F:G-protein beta/gamma-subunit complex binding"/>
    <property type="evidence" value="ECO:0007669"/>
    <property type="project" value="InterPro"/>
</dbReference>
<keyword evidence="3 5" id="KW-0342">GTP-binding</keyword>
<dbReference type="Gene3D" id="3.40.50.300">
    <property type="entry name" value="P-loop containing nucleotide triphosphate hydrolases"/>
    <property type="match status" value="1"/>
</dbReference>
<feature type="compositionally biased region" description="Polar residues" evidence="7">
    <location>
        <begin position="11"/>
        <end position="21"/>
    </location>
</feature>
<dbReference type="GO" id="GO:0046872">
    <property type="term" value="F:metal ion binding"/>
    <property type="evidence" value="ECO:0007669"/>
    <property type="project" value="UniProtKB-KW"/>
</dbReference>
<dbReference type="SUPFAM" id="SSF52540">
    <property type="entry name" value="P-loop containing nucleoside triphosphate hydrolases"/>
    <property type="match status" value="1"/>
</dbReference>
<sequence length="332" mass="37374">MGACGSKEESPNVQANTSSLSIDPKLAAQKSKEIDKQLIEEKSKKEIKILLLGTAETGKSTVLKQLRIIHGGGFNDEDTQLFRCAVRKNIFDTARILVDAMAKLKIPYGFDKSKLDPVLFPSAGKTRDTDGAIKLIWADTGVQYCFSRNNEFQIVDLSYFMKDIDSFNRSDYAPTNQDILASRIMTSGVNETKVVIKGTIFKVKWIHVFDNVSAIFFLMDLSSFNLFTVEDVNVNRIVESITVFSFICNHASFKKSAIVVFMNKIDLLKDKLESEFVADYFPDLQDKMTIKTRQSFCREGSFVQQSTGATTVFPLHPSQRYRKNESSTGDCH</sequence>
<dbReference type="SUPFAM" id="SSF47895">
    <property type="entry name" value="Transducin (alpha subunit), insertion domain"/>
    <property type="match status" value="1"/>
</dbReference>
<feature type="binding site" evidence="5">
    <location>
        <begin position="180"/>
        <end position="186"/>
    </location>
    <ligand>
        <name>GTP</name>
        <dbReference type="ChEBI" id="CHEBI:37565"/>
    </ligand>
</feature>
<organism evidence="8 9">
    <name type="scientific">Rhizoclosmatium globosum</name>
    <dbReference type="NCBI Taxonomy" id="329046"/>
    <lineage>
        <taxon>Eukaryota</taxon>
        <taxon>Fungi</taxon>
        <taxon>Fungi incertae sedis</taxon>
        <taxon>Chytridiomycota</taxon>
        <taxon>Chytridiomycota incertae sedis</taxon>
        <taxon>Chytridiomycetes</taxon>
        <taxon>Chytridiales</taxon>
        <taxon>Chytriomycetaceae</taxon>
        <taxon>Rhizoclosmatium</taxon>
    </lineage>
</organism>
<evidence type="ECO:0000256" key="7">
    <source>
        <dbReference type="SAM" id="MobiDB-lite"/>
    </source>
</evidence>
<evidence type="ECO:0000313" key="9">
    <source>
        <dbReference type="Proteomes" id="UP000193642"/>
    </source>
</evidence>
<reference evidence="8 9" key="1">
    <citation type="submission" date="2016-07" db="EMBL/GenBank/DDBJ databases">
        <title>Pervasive Adenine N6-methylation of Active Genes in Fungi.</title>
        <authorList>
            <consortium name="DOE Joint Genome Institute"/>
            <person name="Mondo S.J."/>
            <person name="Dannebaum R.O."/>
            <person name="Kuo R.C."/>
            <person name="Labutti K."/>
            <person name="Haridas S."/>
            <person name="Kuo A."/>
            <person name="Salamov A."/>
            <person name="Ahrendt S.R."/>
            <person name="Lipzen A."/>
            <person name="Sullivan W."/>
            <person name="Andreopoulos W.B."/>
            <person name="Clum A."/>
            <person name="Lindquist E."/>
            <person name="Daum C."/>
            <person name="Ramamoorthy G.K."/>
            <person name="Gryganskyi A."/>
            <person name="Culley D."/>
            <person name="Magnuson J.K."/>
            <person name="James T.Y."/>
            <person name="O'Malley M.A."/>
            <person name="Stajich J.E."/>
            <person name="Spatafora J.W."/>
            <person name="Visel A."/>
            <person name="Grigoriev I.V."/>
        </authorList>
    </citation>
    <scope>NUCLEOTIDE SEQUENCE [LARGE SCALE GENOMIC DNA]</scope>
    <source>
        <strain evidence="8 9">JEL800</strain>
    </source>
</reference>
<feature type="binding site" evidence="6">
    <location>
        <position position="186"/>
    </location>
    <ligand>
        <name>Mg(2+)</name>
        <dbReference type="ChEBI" id="CHEBI:18420"/>
    </ligand>
</feature>
<gene>
    <name evidence="8" type="ORF">BCR33DRAFT_756833</name>
</gene>
<dbReference type="GO" id="GO:0003924">
    <property type="term" value="F:GTPase activity"/>
    <property type="evidence" value="ECO:0007669"/>
    <property type="project" value="InterPro"/>
</dbReference>
<dbReference type="Proteomes" id="UP000193642">
    <property type="component" value="Unassembled WGS sequence"/>
</dbReference>
<evidence type="ECO:0000256" key="3">
    <source>
        <dbReference type="ARBA" id="ARBA00023134"/>
    </source>
</evidence>
<dbReference type="PANTHER" id="PTHR10218:SF302">
    <property type="entry name" value="GUANINE NUCLEOTIDE-BINDING PROTEIN ALPHA-5 SUBUNIT"/>
    <property type="match status" value="1"/>
</dbReference>
<dbReference type="AlphaFoldDB" id="A0A1Y2D4Q2"/>
<evidence type="ECO:0000256" key="5">
    <source>
        <dbReference type="PIRSR" id="PIRSR601019-1"/>
    </source>
</evidence>
<evidence type="ECO:0000256" key="4">
    <source>
        <dbReference type="ARBA" id="ARBA00023224"/>
    </source>
</evidence>
<evidence type="ECO:0000313" key="8">
    <source>
        <dbReference type="EMBL" id="ORY53565.1"/>
    </source>
</evidence>
<dbReference type="PRINTS" id="PR00318">
    <property type="entry name" value="GPROTEINA"/>
</dbReference>
<proteinExistence type="predicted"/>